<keyword evidence="7 10" id="KW-0067">ATP-binding</keyword>
<evidence type="ECO:0000256" key="3">
    <source>
        <dbReference type="ARBA" id="ARBA00015203"/>
    </source>
</evidence>
<dbReference type="GO" id="GO:0019781">
    <property type="term" value="F:NEDD8 activating enzyme activity"/>
    <property type="evidence" value="ECO:0007669"/>
    <property type="project" value="UniProtKB-UniRule"/>
</dbReference>
<dbReference type="EC" id="6.2.1.64" evidence="8 10"/>
<evidence type="ECO:0000313" key="12">
    <source>
        <dbReference type="EMBL" id="CAD8115935.1"/>
    </source>
</evidence>
<organism evidence="12 13">
    <name type="scientific">Paramecium primaurelia</name>
    <dbReference type="NCBI Taxonomy" id="5886"/>
    <lineage>
        <taxon>Eukaryota</taxon>
        <taxon>Sar</taxon>
        <taxon>Alveolata</taxon>
        <taxon>Ciliophora</taxon>
        <taxon>Intramacronucleata</taxon>
        <taxon>Oligohymenophorea</taxon>
        <taxon>Peniculida</taxon>
        <taxon>Parameciidae</taxon>
        <taxon>Paramecium</taxon>
    </lineage>
</organism>
<comment type="catalytic activity">
    <reaction evidence="9 10">
        <text>ATP + [NEDD8 protein] + [E1 NEDD8-activating enzyme]-L-cysteine = AMP + diphosphate + [E1 NEDD8-activating enzyme]-S-[NEDD8 protein]-yl-L-cysteine.</text>
        <dbReference type="EC" id="6.2.1.64"/>
    </reaction>
</comment>
<evidence type="ECO:0000256" key="6">
    <source>
        <dbReference type="ARBA" id="ARBA00022786"/>
    </source>
</evidence>
<dbReference type="EMBL" id="CAJJDM010000176">
    <property type="protein sequence ID" value="CAD8115935.1"/>
    <property type="molecule type" value="Genomic_DNA"/>
</dbReference>
<evidence type="ECO:0000256" key="2">
    <source>
        <dbReference type="ARBA" id="ARBA00006310"/>
    </source>
</evidence>
<dbReference type="GO" id="GO:0005524">
    <property type="term" value="F:ATP binding"/>
    <property type="evidence" value="ECO:0007669"/>
    <property type="project" value="UniProtKB-UniRule"/>
</dbReference>
<name>A0A8S1QMW1_PARPR</name>
<dbReference type="InterPro" id="IPR045886">
    <property type="entry name" value="ThiF/MoeB/HesA"/>
</dbReference>
<sequence>MNSILNTYSPLSKDIYNECYGQEMIDELAIQKILVIGAGGLGCEILKSLALSEIKEIHVIDLDTIDLTNLNRQFLFRMKDVGKYKAEVAAEFIMKRIPSCKVIPYTKKIQEFPINFYQQFPVIIAGLDNIEARRWINRVVIQMVQRDENDKVIDESRHYLIDGGTEGLNGQARVISPFETACYECTLSQLPKQIQYQMCTIASTPRLPEHCIAYAYEVLWSKEQSDLKLDKDNFDHINWIYQKALERAQQFNIQGVTYKLTLGVVKNIIPAVASTNAIIASICTVECIKILTGNGSQLNNYIQWYGQNHQTGIGINVIQQERLEECTECSIQSLEITVKRTDNISILLTLLPPDIELYSKGQTLITNNIRRKQGFAHILEKTFQNLIDEKLIDEKTTLQALDKHKTINVRVQYE</sequence>
<evidence type="ECO:0000256" key="4">
    <source>
        <dbReference type="ARBA" id="ARBA00022598"/>
    </source>
</evidence>
<dbReference type="FunFam" id="1.10.10.520:FF:000001">
    <property type="entry name" value="NEDD8-activating enzyme E1 catalytic subunit"/>
    <property type="match status" value="1"/>
</dbReference>
<comment type="function">
    <text evidence="10">Catalytic subunit of the dimeric E1 enzyme, which activates NEDD8.</text>
</comment>
<keyword evidence="13" id="KW-1185">Reference proteome</keyword>
<feature type="domain" description="THIF-type NAD/FAD binding fold" evidence="11">
    <location>
        <begin position="20"/>
        <end position="311"/>
    </location>
</feature>
<dbReference type="GO" id="GO:0045116">
    <property type="term" value="P:protein neddylation"/>
    <property type="evidence" value="ECO:0007669"/>
    <property type="project" value="UniProtKB-UniRule"/>
</dbReference>
<dbReference type="OMA" id="PYLENYM"/>
<dbReference type="AlphaFoldDB" id="A0A8S1QMW1"/>
<keyword evidence="4 10" id="KW-0436">Ligase</keyword>
<comment type="pathway">
    <text evidence="1 10">Protein modification; protein neddylation.</text>
</comment>
<dbReference type="Proteomes" id="UP000688137">
    <property type="component" value="Unassembled WGS sequence"/>
</dbReference>
<keyword evidence="6 10" id="KW-0833">Ubl conjugation pathway</keyword>
<evidence type="ECO:0000313" key="13">
    <source>
        <dbReference type="Proteomes" id="UP000688137"/>
    </source>
</evidence>
<evidence type="ECO:0000259" key="11">
    <source>
        <dbReference type="Pfam" id="PF00899"/>
    </source>
</evidence>
<evidence type="ECO:0000256" key="8">
    <source>
        <dbReference type="ARBA" id="ARBA00023624"/>
    </source>
</evidence>
<dbReference type="PANTHER" id="PTHR10953">
    <property type="entry name" value="UBIQUITIN-ACTIVATING ENZYME E1"/>
    <property type="match status" value="1"/>
</dbReference>
<dbReference type="GO" id="GO:0005737">
    <property type="term" value="C:cytoplasm"/>
    <property type="evidence" value="ECO:0007669"/>
    <property type="project" value="TreeGrafter"/>
</dbReference>
<dbReference type="PANTHER" id="PTHR10953:SF6">
    <property type="entry name" value="NEDD8-ACTIVATING ENZYME E1 CATALYTIC SUBUNIT"/>
    <property type="match status" value="1"/>
</dbReference>
<protein>
    <recommendedName>
        <fullName evidence="3 10">NEDD8-activating enzyme E1 catalytic subunit</fullName>
        <ecNumber evidence="8 10">6.2.1.64</ecNumber>
    </recommendedName>
</protein>
<comment type="caution">
    <text evidence="12">The sequence shown here is derived from an EMBL/GenBank/DDBJ whole genome shotgun (WGS) entry which is preliminary data.</text>
</comment>
<dbReference type="InterPro" id="IPR000594">
    <property type="entry name" value="ThiF_NAD_FAD-bd"/>
</dbReference>
<evidence type="ECO:0000256" key="10">
    <source>
        <dbReference type="RuleBase" id="RU368009"/>
    </source>
</evidence>
<evidence type="ECO:0000256" key="9">
    <source>
        <dbReference type="ARBA" id="ARBA00024626"/>
    </source>
</evidence>
<evidence type="ECO:0000256" key="7">
    <source>
        <dbReference type="ARBA" id="ARBA00022840"/>
    </source>
</evidence>
<gene>
    <name evidence="12" type="ORF">PPRIM_AZ9-3.1.T1670029</name>
</gene>
<dbReference type="Pfam" id="PF00899">
    <property type="entry name" value="ThiF"/>
    <property type="match status" value="1"/>
</dbReference>
<dbReference type="GO" id="GO:0005634">
    <property type="term" value="C:nucleus"/>
    <property type="evidence" value="ECO:0007669"/>
    <property type="project" value="TreeGrafter"/>
</dbReference>
<accession>A0A8S1QMW1</accession>
<comment type="similarity">
    <text evidence="2 10">Belongs to the ubiquitin-activating E1 family. UBA3 subfamily.</text>
</comment>
<evidence type="ECO:0000256" key="5">
    <source>
        <dbReference type="ARBA" id="ARBA00022741"/>
    </source>
</evidence>
<keyword evidence="5 10" id="KW-0547">Nucleotide-binding</keyword>
<proteinExistence type="inferred from homology"/>
<evidence type="ECO:0000256" key="1">
    <source>
        <dbReference type="ARBA" id="ARBA00005032"/>
    </source>
</evidence>
<reference evidence="12" key="1">
    <citation type="submission" date="2021-01" db="EMBL/GenBank/DDBJ databases">
        <authorList>
            <consortium name="Genoscope - CEA"/>
            <person name="William W."/>
        </authorList>
    </citation>
    <scope>NUCLEOTIDE SEQUENCE</scope>
</reference>